<dbReference type="Pfam" id="PF13699">
    <property type="entry name" value="eCIS_core"/>
    <property type="match status" value="1"/>
</dbReference>
<evidence type="ECO:0000313" key="3">
    <source>
        <dbReference type="EMBL" id="TSJ44927.1"/>
    </source>
</evidence>
<proteinExistence type="predicted"/>
<feature type="compositionally biased region" description="Polar residues" evidence="1">
    <location>
        <begin position="1"/>
        <end position="23"/>
    </location>
</feature>
<dbReference type="AlphaFoldDB" id="A0A556MYD4"/>
<evidence type="ECO:0000259" key="2">
    <source>
        <dbReference type="Pfam" id="PF13699"/>
    </source>
</evidence>
<protein>
    <submittedName>
        <fullName evidence="3">DUF4157 domain-containing protein</fullName>
    </submittedName>
</protein>
<feature type="domain" description="eCIS core" evidence="2">
    <location>
        <begin position="56"/>
        <end position="121"/>
    </location>
</feature>
<dbReference type="Proteomes" id="UP000316008">
    <property type="component" value="Unassembled WGS sequence"/>
</dbReference>
<evidence type="ECO:0000313" key="4">
    <source>
        <dbReference type="Proteomes" id="UP000316008"/>
    </source>
</evidence>
<dbReference type="EMBL" id="VLPL01000004">
    <property type="protein sequence ID" value="TSJ44927.1"/>
    <property type="molecule type" value="Genomic_DNA"/>
</dbReference>
<dbReference type="InterPro" id="IPR025295">
    <property type="entry name" value="eCIS_core_dom"/>
</dbReference>
<reference evidence="3 4" key="1">
    <citation type="submission" date="2019-07" db="EMBL/GenBank/DDBJ databases">
        <authorList>
            <person name="Huq M.A."/>
        </authorList>
    </citation>
    <scope>NUCLEOTIDE SEQUENCE [LARGE SCALE GENOMIC DNA]</scope>
    <source>
        <strain evidence="3 4">MAH-3</strain>
    </source>
</reference>
<feature type="compositionally biased region" description="Acidic residues" evidence="1">
    <location>
        <begin position="425"/>
        <end position="434"/>
    </location>
</feature>
<dbReference type="InterPro" id="IPR044929">
    <property type="entry name" value="DNA/RNA_non-sp_Endonuclease_sf"/>
</dbReference>
<organism evidence="3 4">
    <name type="scientific">Fluviicola chungangensis</name>
    <dbReference type="NCBI Taxonomy" id="2597671"/>
    <lineage>
        <taxon>Bacteria</taxon>
        <taxon>Pseudomonadati</taxon>
        <taxon>Bacteroidota</taxon>
        <taxon>Flavobacteriia</taxon>
        <taxon>Flavobacteriales</taxon>
        <taxon>Crocinitomicaceae</taxon>
        <taxon>Fluviicola</taxon>
    </lineage>
</organism>
<evidence type="ECO:0000256" key="1">
    <source>
        <dbReference type="SAM" id="MobiDB-lite"/>
    </source>
</evidence>
<feature type="region of interest" description="Disordered" evidence="1">
    <location>
        <begin position="419"/>
        <end position="444"/>
    </location>
</feature>
<keyword evidence="4" id="KW-1185">Reference proteome</keyword>
<gene>
    <name evidence="3" type="ORF">FO442_10040</name>
</gene>
<feature type="region of interest" description="Disordered" evidence="1">
    <location>
        <begin position="1"/>
        <end position="58"/>
    </location>
</feature>
<dbReference type="RefSeq" id="WP_144333041.1">
    <property type="nucleotide sequence ID" value="NZ_VLPL01000004.1"/>
</dbReference>
<sequence length="494" mass="54392">MKTVIPNTAVSSETKTKTENQAPAESILQAYKQGITQLQDPNDEHPIPQTENKTGLPDNLKSGVESLSGHSLDDVKVHYNSSQPASLQAHAYAQGTDIHVAPGQEKYLPHEAWHVVQQKQGRVKPTKQLKGTTNINDDAGLEKEADVMGAKAMQLKVAHNNSSSLKTQTANHSLYQLQTSVNWTSQEFRYMDSDGDVSTKEVGGTMEAIIDPKDPIEGADAQSTFQKDMYDDLKAYWNPGAKHWVRGHLLNANLGGPNVAPNLFPITGHANGDHLNYVENHVKHWVISGNKVKYTVAATQEGGTVQVGDENVPNAAGSFDCKAEIIGGDKKIDRLIKSEPVKREEKDGAIAAGHTSSWTRQEDGDNQNFDKLILKWNSDQLNFAIALIENNFNTKQTIMQVPITLDDLSEIYDVLTALKESGNSDSDENDGESPDTEKDKVGSRVMNTGLKKWIRKSLNNTEANEWLTEHRDAENAKKYAVTGSALEDDEEDDL</sequence>
<comment type="caution">
    <text evidence="3">The sequence shown here is derived from an EMBL/GenBank/DDBJ whole genome shotgun (WGS) entry which is preliminary data.</text>
</comment>
<name>A0A556MYD4_9FLAO</name>
<dbReference type="Gene3D" id="3.40.570.10">
    <property type="entry name" value="Extracellular Endonuclease, subunit A"/>
    <property type="match status" value="1"/>
</dbReference>
<dbReference type="OrthoDB" id="292792at2"/>
<accession>A0A556MYD4</accession>
<feature type="region of interest" description="Disordered" evidence="1">
    <location>
        <begin position="470"/>
        <end position="494"/>
    </location>
</feature>